<protein>
    <submittedName>
        <fullName evidence="1">Os02g0453500 protein</fullName>
    </submittedName>
</protein>
<accession>C7IY16</accession>
<dbReference type="Proteomes" id="UP000000763">
    <property type="component" value="Chromosome 2"/>
</dbReference>
<reference evidence="1 2" key="1">
    <citation type="journal article" date="2005" name="Nature">
        <title>The map-based sequence of the rice genome.</title>
        <authorList>
            <consortium name="International rice genome sequencing project (IRGSP)"/>
            <person name="Matsumoto T."/>
            <person name="Wu J."/>
            <person name="Kanamori H."/>
            <person name="Katayose Y."/>
            <person name="Fujisawa M."/>
            <person name="Namiki N."/>
            <person name="Mizuno H."/>
            <person name="Yamamoto K."/>
            <person name="Antonio B.A."/>
            <person name="Baba T."/>
            <person name="Sakata K."/>
            <person name="Nagamura Y."/>
            <person name="Aoki H."/>
            <person name="Arikawa K."/>
            <person name="Arita K."/>
            <person name="Bito T."/>
            <person name="Chiden Y."/>
            <person name="Fujitsuka N."/>
            <person name="Fukunaka R."/>
            <person name="Hamada M."/>
            <person name="Harada C."/>
            <person name="Hayashi A."/>
            <person name="Hijishita S."/>
            <person name="Honda M."/>
            <person name="Hosokawa S."/>
            <person name="Ichikawa Y."/>
            <person name="Idonuma A."/>
            <person name="Iijima M."/>
            <person name="Ikeda M."/>
            <person name="Ikeno M."/>
            <person name="Ito K."/>
            <person name="Ito S."/>
            <person name="Ito T."/>
            <person name="Ito Y."/>
            <person name="Ito Y."/>
            <person name="Iwabuchi A."/>
            <person name="Kamiya K."/>
            <person name="Karasawa W."/>
            <person name="Kurita K."/>
            <person name="Katagiri S."/>
            <person name="Kikuta A."/>
            <person name="Kobayashi H."/>
            <person name="Kobayashi N."/>
            <person name="Machita K."/>
            <person name="Maehara T."/>
            <person name="Masukawa M."/>
            <person name="Mizubayashi T."/>
            <person name="Mukai Y."/>
            <person name="Nagasaki H."/>
            <person name="Nagata Y."/>
            <person name="Naito S."/>
            <person name="Nakashima M."/>
            <person name="Nakama Y."/>
            <person name="Nakamichi Y."/>
            <person name="Nakamura M."/>
            <person name="Meguro A."/>
            <person name="Negishi M."/>
            <person name="Ohta I."/>
            <person name="Ohta T."/>
            <person name="Okamoto M."/>
            <person name="Ono N."/>
            <person name="Saji S."/>
            <person name="Sakaguchi M."/>
            <person name="Sakai K."/>
            <person name="Shibata M."/>
            <person name="Shimokawa T."/>
            <person name="Song J."/>
            <person name="Takazaki Y."/>
            <person name="Terasawa K."/>
            <person name="Tsugane M."/>
            <person name="Tsuji K."/>
            <person name="Ueda S."/>
            <person name="Waki K."/>
            <person name="Yamagata H."/>
            <person name="Yamamoto M."/>
            <person name="Yamamoto S."/>
            <person name="Yamane H."/>
            <person name="Yoshiki S."/>
            <person name="Yoshihara R."/>
            <person name="Yukawa K."/>
            <person name="Zhong H."/>
            <person name="Yano M."/>
            <person name="Yuan Q."/>
            <person name="Ouyang S."/>
            <person name="Liu J."/>
            <person name="Jones K.M."/>
            <person name="Gansberger K."/>
            <person name="Moffat K."/>
            <person name="Hill J."/>
            <person name="Bera J."/>
            <person name="Fadrosh D."/>
            <person name="Jin S."/>
            <person name="Johri S."/>
            <person name="Kim M."/>
            <person name="Overton L."/>
            <person name="Reardon M."/>
            <person name="Tsitrin T."/>
            <person name="Vuong H."/>
            <person name="Weaver B."/>
            <person name="Ciecko A."/>
            <person name="Tallon L."/>
            <person name="Jackson J."/>
            <person name="Pai G."/>
            <person name="Aken S.V."/>
            <person name="Utterback T."/>
            <person name="Reidmuller S."/>
            <person name="Feldblyum T."/>
            <person name="Hsiao J."/>
            <person name="Zismann V."/>
            <person name="Iobst S."/>
            <person name="de Vazeille A.R."/>
            <person name="Buell C.R."/>
            <person name="Ying K."/>
            <person name="Li Y."/>
            <person name="Lu T."/>
            <person name="Huang Y."/>
            <person name="Zhao Q."/>
            <person name="Feng Q."/>
            <person name="Zhang L."/>
            <person name="Zhu J."/>
            <person name="Weng Q."/>
            <person name="Mu J."/>
            <person name="Lu Y."/>
            <person name="Fan D."/>
            <person name="Liu Y."/>
            <person name="Guan J."/>
            <person name="Zhang Y."/>
            <person name="Yu S."/>
            <person name="Liu X."/>
            <person name="Zhang Y."/>
            <person name="Hong G."/>
            <person name="Han B."/>
            <person name="Choisne N."/>
            <person name="Demange N."/>
            <person name="Orjeda G."/>
            <person name="Samain S."/>
            <person name="Cattolico L."/>
            <person name="Pelletier E."/>
            <person name="Couloux A."/>
            <person name="Segurens B."/>
            <person name="Wincker P."/>
            <person name="D'Hont A."/>
            <person name="Scarpelli C."/>
            <person name="Weissenbach J."/>
            <person name="Salanoubat M."/>
            <person name="Quetier F."/>
            <person name="Yu Y."/>
            <person name="Kim H.R."/>
            <person name="Rambo T."/>
            <person name="Currie J."/>
            <person name="Collura K."/>
            <person name="Luo M."/>
            <person name="Yang T."/>
            <person name="Ammiraju J.S.S."/>
            <person name="Engler F."/>
            <person name="Soderlund C."/>
            <person name="Wing R.A."/>
            <person name="Palmer L.E."/>
            <person name="de la Bastide M."/>
            <person name="Spiegel L."/>
            <person name="Nascimento L."/>
            <person name="Zutavern T."/>
            <person name="O'Shaughnessy A."/>
            <person name="Dike S."/>
            <person name="Dedhia N."/>
            <person name="Preston R."/>
            <person name="Balija V."/>
            <person name="McCombie W.R."/>
            <person name="Chow T."/>
            <person name="Chen H."/>
            <person name="Chung M."/>
            <person name="Chen C."/>
            <person name="Shaw J."/>
            <person name="Wu H."/>
            <person name="Hsiao K."/>
            <person name="Chao Y."/>
            <person name="Chu M."/>
            <person name="Cheng C."/>
            <person name="Hour A."/>
            <person name="Lee P."/>
            <person name="Lin S."/>
            <person name="Lin Y."/>
            <person name="Liou J."/>
            <person name="Liu S."/>
            <person name="Hsing Y."/>
            <person name="Raghuvanshi S."/>
            <person name="Mohanty A."/>
            <person name="Bharti A.K."/>
            <person name="Gaur A."/>
            <person name="Gupta V."/>
            <person name="Kumar D."/>
            <person name="Ravi V."/>
            <person name="Vij S."/>
            <person name="Kapur A."/>
            <person name="Khurana P."/>
            <person name="Khurana P."/>
            <person name="Khurana J.P."/>
            <person name="Tyagi A.K."/>
            <person name="Gaikwad K."/>
            <person name="Singh A."/>
            <person name="Dalal V."/>
            <person name="Srivastava S."/>
            <person name="Dixit A."/>
            <person name="Pal A.K."/>
            <person name="Ghazi I.A."/>
            <person name="Yadav M."/>
            <person name="Pandit A."/>
            <person name="Bhargava A."/>
            <person name="Sureshbabu K."/>
            <person name="Batra K."/>
            <person name="Sharma T.R."/>
            <person name="Mohapatra T."/>
            <person name="Singh N.K."/>
            <person name="Messing J."/>
            <person name="Nelson A.B."/>
            <person name="Fuks G."/>
            <person name="Kavchok S."/>
            <person name="Keizer G."/>
            <person name="Linton E."/>
            <person name="Llaca V."/>
            <person name="Song R."/>
            <person name="Tanyolac B."/>
            <person name="Young S."/>
            <person name="Ho-Il K."/>
            <person name="Hahn J.H."/>
            <person name="Sangsakoo G."/>
            <person name="Vanavichit A."/>
            <person name="de Mattos Luiz.A.T."/>
            <person name="Zimmer P.D."/>
            <person name="Malone G."/>
            <person name="Dellagostin O."/>
            <person name="de Oliveira A.C."/>
            <person name="Bevan M."/>
            <person name="Bancroft I."/>
            <person name="Minx P."/>
            <person name="Cordum H."/>
            <person name="Wilson R."/>
            <person name="Cheng Z."/>
            <person name="Jin W."/>
            <person name="Jiang J."/>
            <person name="Leong S.A."/>
            <person name="Iwama H."/>
            <person name="Gojobori T."/>
            <person name="Itoh T."/>
            <person name="Niimura Y."/>
            <person name="Fujii Y."/>
            <person name="Habara T."/>
            <person name="Sakai H."/>
            <person name="Sato Y."/>
            <person name="Wilson G."/>
            <person name="Kumar K."/>
            <person name="McCouch S."/>
            <person name="Juretic N."/>
            <person name="Hoen D."/>
            <person name="Wright S."/>
            <person name="Bruskiewich R."/>
            <person name="Bureau T."/>
            <person name="Miyao A."/>
            <person name="Hirochika H."/>
            <person name="Nishikawa T."/>
            <person name="Kadowaki K."/>
            <person name="Sugiura M."/>
            <person name="Burr B."/>
            <person name="Sasaki T."/>
        </authorList>
    </citation>
    <scope>NUCLEOTIDE SEQUENCE [LARGE SCALE GENOMIC DNA]</scope>
    <source>
        <strain evidence="2">cv. Nipponbare</strain>
    </source>
</reference>
<dbReference type="EMBL" id="AP008208">
    <property type="protein sequence ID" value="BAH91669.1"/>
    <property type="molecule type" value="Genomic_DNA"/>
</dbReference>
<reference evidence="2" key="2">
    <citation type="journal article" date="2008" name="Nucleic Acids Res.">
        <title>The rice annotation project database (RAP-DB): 2008 update.</title>
        <authorList>
            <consortium name="The rice annotation project (RAP)"/>
        </authorList>
    </citation>
    <scope>GENOME REANNOTATION</scope>
    <source>
        <strain evidence="2">cv. Nipponbare</strain>
    </source>
</reference>
<name>C7IY16_ORYSJ</name>
<evidence type="ECO:0000313" key="2">
    <source>
        <dbReference type="Proteomes" id="UP000000763"/>
    </source>
</evidence>
<gene>
    <name evidence="1" type="ordered locus">Os02g0453500</name>
</gene>
<dbReference type="KEGG" id="dosa:Os02g0453500"/>
<sequence>SIIPCGPLSHTVGPSVRENIDFFRHLGIDGQILRTEKSF</sequence>
<feature type="non-terminal residue" evidence="1">
    <location>
        <position position="1"/>
    </location>
</feature>
<dbReference type="AlphaFoldDB" id="C7IY16"/>
<evidence type="ECO:0000313" key="1">
    <source>
        <dbReference type="EMBL" id="BAH91669.1"/>
    </source>
</evidence>
<organism evidence="1 2">
    <name type="scientific">Oryza sativa subsp. japonica</name>
    <name type="common">Rice</name>
    <dbReference type="NCBI Taxonomy" id="39947"/>
    <lineage>
        <taxon>Eukaryota</taxon>
        <taxon>Viridiplantae</taxon>
        <taxon>Streptophyta</taxon>
        <taxon>Embryophyta</taxon>
        <taxon>Tracheophyta</taxon>
        <taxon>Spermatophyta</taxon>
        <taxon>Magnoliopsida</taxon>
        <taxon>Liliopsida</taxon>
        <taxon>Poales</taxon>
        <taxon>Poaceae</taxon>
        <taxon>BOP clade</taxon>
        <taxon>Oryzoideae</taxon>
        <taxon>Oryzeae</taxon>
        <taxon>Oryzinae</taxon>
        <taxon>Oryza</taxon>
        <taxon>Oryza sativa</taxon>
    </lineage>
</organism>
<proteinExistence type="predicted"/>